<protein>
    <submittedName>
        <fullName evidence="1">Uncharacterized protein</fullName>
    </submittedName>
</protein>
<dbReference type="EMBL" id="FKDK01000004">
    <property type="protein sequence ID" value="SAA24091.1"/>
    <property type="molecule type" value="Genomic_DNA"/>
</dbReference>
<keyword evidence="2" id="KW-1185">Reference proteome</keyword>
<evidence type="ECO:0000313" key="2">
    <source>
        <dbReference type="Proteomes" id="UP000077063"/>
    </source>
</evidence>
<sequence>MLRTMRLQNSFTFELCLTVYIQRSSRIRFTPWLLTVTWEYIVGRVVNNPCVYFCCFFGYSFNAICV</sequence>
<evidence type="ECO:0000313" key="1">
    <source>
        <dbReference type="EMBL" id="SAA24091.1"/>
    </source>
</evidence>
<comment type="caution">
    <text evidence="1">The sequence shown here is derived from an EMBL/GenBank/DDBJ whole genome shotgun (WGS) entry which is preliminary data.</text>
</comment>
<reference evidence="1 2" key="1">
    <citation type="submission" date="2016-03" db="EMBL/GenBank/DDBJ databases">
        <authorList>
            <consortium name="Pathogen Informatics"/>
        </authorList>
    </citation>
    <scope>NUCLEOTIDE SEQUENCE [LARGE SCALE GENOMIC DNA]</scope>
    <source>
        <strain evidence="2">e2161</strain>
    </source>
</reference>
<dbReference type="Proteomes" id="UP000077063">
    <property type="component" value="Unassembled WGS sequence"/>
</dbReference>
<organism evidence="1 2">
    <name type="scientific">Enterobacter roggenkampii</name>
    <dbReference type="NCBI Taxonomy" id="1812935"/>
    <lineage>
        <taxon>Bacteria</taxon>
        <taxon>Pseudomonadati</taxon>
        <taxon>Pseudomonadota</taxon>
        <taxon>Gammaproteobacteria</taxon>
        <taxon>Enterobacterales</taxon>
        <taxon>Enterobacteriaceae</taxon>
        <taxon>Enterobacter</taxon>
        <taxon>Enterobacter cloacae complex</taxon>
    </lineage>
</organism>
<name>A0ABY0IYY9_9ENTR</name>
<gene>
    <name evidence="1" type="ORF">SAMEA2273443_01329</name>
</gene>
<proteinExistence type="predicted"/>
<accession>A0ABY0IYY9</accession>